<evidence type="ECO:0000313" key="1">
    <source>
        <dbReference type="EMBL" id="KAJ9078184.1"/>
    </source>
</evidence>
<dbReference type="EMBL" id="QTSX02002159">
    <property type="protein sequence ID" value="KAJ9078184.1"/>
    <property type="molecule type" value="Genomic_DNA"/>
</dbReference>
<accession>A0ACC2TU95</accession>
<keyword evidence="2" id="KW-1185">Reference proteome</keyword>
<gene>
    <name evidence="1" type="ORF">DSO57_1009358</name>
</gene>
<organism evidence="1 2">
    <name type="scientific">Entomophthora muscae</name>
    <dbReference type="NCBI Taxonomy" id="34485"/>
    <lineage>
        <taxon>Eukaryota</taxon>
        <taxon>Fungi</taxon>
        <taxon>Fungi incertae sedis</taxon>
        <taxon>Zoopagomycota</taxon>
        <taxon>Entomophthoromycotina</taxon>
        <taxon>Entomophthoromycetes</taxon>
        <taxon>Entomophthorales</taxon>
        <taxon>Entomophthoraceae</taxon>
        <taxon>Entomophthora</taxon>
    </lineage>
</organism>
<protein>
    <submittedName>
        <fullName evidence="1">Uncharacterized protein</fullName>
    </submittedName>
</protein>
<evidence type="ECO:0000313" key="2">
    <source>
        <dbReference type="Proteomes" id="UP001165960"/>
    </source>
</evidence>
<comment type="caution">
    <text evidence="1">The sequence shown here is derived from an EMBL/GenBank/DDBJ whole genome shotgun (WGS) entry which is preliminary data.</text>
</comment>
<name>A0ACC2TU95_9FUNG</name>
<dbReference type="Proteomes" id="UP001165960">
    <property type="component" value="Unassembled WGS sequence"/>
</dbReference>
<sequence length="190" mass="21077">MIPFDFLLHQLDHETLHYSSQEAPLLTTPSLNQWRAKAQEIEHKQIEGGTKHLESRYAVGDPVYTLNPNSAKLDPNHLGPFKVAVVYDNHTYQLKDAQGNTKKLHIIACAPAMPSPHKGRLCGPSQIFHRLQSWCLTQARGKGGVATEVQTLPANISYNTQGALDESPLDVSNNMNQSDGNIKLRALHPN</sequence>
<reference evidence="1" key="1">
    <citation type="submission" date="2022-04" db="EMBL/GenBank/DDBJ databases">
        <title>Genome of the entomopathogenic fungus Entomophthora muscae.</title>
        <authorList>
            <person name="Elya C."/>
            <person name="Lovett B.R."/>
            <person name="Lee E."/>
            <person name="Macias A.M."/>
            <person name="Hajek A.E."/>
            <person name="De Bivort B.L."/>
            <person name="Kasson M.T."/>
            <person name="De Fine Licht H.H."/>
            <person name="Stajich J.E."/>
        </authorList>
    </citation>
    <scope>NUCLEOTIDE SEQUENCE</scope>
    <source>
        <strain evidence="1">Berkeley</strain>
    </source>
</reference>
<proteinExistence type="predicted"/>